<feature type="transmembrane region" description="Helical" evidence="1">
    <location>
        <begin position="100"/>
        <end position="121"/>
    </location>
</feature>
<protein>
    <recommendedName>
        <fullName evidence="4">DUF2214 domain-containing protein</fullName>
    </recommendedName>
</protein>
<reference evidence="2 3" key="1">
    <citation type="submission" date="2019-12" db="EMBL/GenBank/DDBJ databases">
        <title>Genomic-based taxomic classification of the family Erythrobacteraceae.</title>
        <authorList>
            <person name="Xu L."/>
        </authorList>
    </citation>
    <scope>NUCLEOTIDE SEQUENCE [LARGE SCALE GENOMIC DNA]</scope>
    <source>
        <strain evidence="2 3">MCCC 1K01500</strain>
    </source>
</reference>
<evidence type="ECO:0000313" key="2">
    <source>
        <dbReference type="EMBL" id="MXO61016.1"/>
    </source>
</evidence>
<dbReference type="Proteomes" id="UP000433652">
    <property type="component" value="Unassembled WGS sequence"/>
</dbReference>
<dbReference type="OrthoDB" id="7424236at2"/>
<sequence length="169" mass="18263">MANPTIWENVQNSSLGLGIAESEWWFPTIETVHVIALVTVVGVIAAMDLRLLGLTSRGKSVVAMERDTVPLVWGAFVLALVTGTLLFVSKAATYMANPFFLWKMGLMALAGVNMAIFHRVLSQGVDEWGQPGHAIPMAAKVSGVVSLVLWMLIPLCGRIVGFTLGVYYS</sequence>
<keyword evidence="1" id="KW-0812">Transmembrane</keyword>
<keyword evidence="1" id="KW-0472">Membrane</keyword>
<evidence type="ECO:0000313" key="3">
    <source>
        <dbReference type="Proteomes" id="UP000433652"/>
    </source>
</evidence>
<evidence type="ECO:0000256" key="1">
    <source>
        <dbReference type="SAM" id="Phobius"/>
    </source>
</evidence>
<gene>
    <name evidence="2" type="ORF">GRI89_15850</name>
</gene>
<accession>A0A6I4T148</accession>
<comment type="caution">
    <text evidence="2">The sequence shown here is derived from an EMBL/GenBank/DDBJ whole genome shotgun (WGS) entry which is preliminary data.</text>
</comment>
<proteinExistence type="predicted"/>
<dbReference type="EMBL" id="WTYM01000058">
    <property type="protein sequence ID" value="MXO61016.1"/>
    <property type="molecule type" value="Genomic_DNA"/>
</dbReference>
<dbReference type="RefSeq" id="WP_159797666.1">
    <property type="nucleotide sequence ID" value="NZ_WTYM01000058.1"/>
</dbReference>
<name>A0A6I4T148_9SPHN</name>
<feature type="transmembrane region" description="Helical" evidence="1">
    <location>
        <begin position="68"/>
        <end position="88"/>
    </location>
</feature>
<keyword evidence="3" id="KW-1185">Reference proteome</keyword>
<keyword evidence="1" id="KW-1133">Transmembrane helix</keyword>
<feature type="transmembrane region" description="Helical" evidence="1">
    <location>
        <begin position="24"/>
        <end position="47"/>
    </location>
</feature>
<evidence type="ECO:0008006" key="4">
    <source>
        <dbReference type="Google" id="ProtNLM"/>
    </source>
</evidence>
<organism evidence="2 3">
    <name type="scientific">Croceibacterium salegens</name>
    <dbReference type="NCBI Taxonomy" id="1737568"/>
    <lineage>
        <taxon>Bacteria</taxon>
        <taxon>Pseudomonadati</taxon>
        <taxon>Pseudomonadota</taxon>
        <taxon>Alphaproteobacteria</taxon>
        <taxon>Sphingomonadales</taxon>
        <taxon>Erythrobacteraceae</taxon>
        <taxon>Croceibacterium</taxon>
    </lineage>
</organism>
<feature type="transmembrane region" description="Helical" evidence="1">
    <location>
        <begin position="141"/>
        <end position="168"/>
    </location>
</feature>
<dbReference type="AlphaFoldDB" id="A0A6I4T148"/>